<evidence type="ECO:0000313" key="7">
    <source>
        <dbReference type="Proteomes" id="UP000809789"/>
    </source>
</evidence>
<evidence type="ECO:0000256" key="1">
    <source>
        <dbReference type="ARBA" id="ARBA00004123"/>
    </source>
</evidence>
<dbReference type="PANTHER" id="PTHR22846">
    <property type="entry name" value="WD40 REPEAT PROTEIN"/>
    <property type="match status" value="1"/>
</dbReference>
<dbReference type="SUPFAM" id="SSF50978">
    <property type="entry name" value="WD40 repeat-like"/>
    <property type="match status" value="1"/>
</dbReference>
<dbReference type="PANTHER" id="PTHR22846:SF2">
    <property type="entry name" value="F-BOX-LIKE_WD REPEAT-CONTAINING PROTEIN EBI"/>
    <property type="match status" value="1"/>
</dbReference>
<feature type="compositionally biased region" description="Polar residues" evidence="5">
    <location>
        <begin position="124"/>
        <end position="133"/>
    </location>
</feature>
<dbReference type="GO" id="GO:0003714">
    <property type="term" value="F:transcription corepressor activity"/>
    <property type="evidence" value="ECO:0007669"/>
    <property type="project" value="InterPro"/>
</dbReference>
<gene>
    <name evidence="6" type="ORF">KVT40_005741</name>
</gene>
<proteinExistence type="predicted"/>
<dbReference type="InterPro" id="IPR036322">
    <property type="entry name" value="WD40_repeat_dom_sf"/>
</dbReference>
<reference evidence="6" key="1">
    <citation type="submission" date="2021-07" db="EMBL/GenBank/DDBJ databases">
        <title>Elsinoe batatas strain:CRI-CJ2 Genome sequencing and assembly.</title>
        <authorList>
            <person name="Huang L."/>
        </authorList>
    </citation>
    <scope>NUCLEOTIDE SEQUENCE</scope>
    <source>
        <strain evidence="6">CRI-CJ2</strain>
    </source>
</reference>
<dbReference type="AlphaFoldDB" id="A0A8K0L341"/>
<feature type="compositionally biased region" description="Basic and acidic residues" evidence="5">
    <location>
        <begin position="145"/>
        <end position="160"/>
    </location>
</feature>
<dbReference type="OrthoDB" id="1367865at2759"/>
<keyword evidence="2" id="KW-0853">WD repeat</keyword>
<evidence type="ECO:0000256" key="5">
    <source>
        <dbReference type="SAM" id="MobiDB-lite"/>
    </source>
</evidence>
<dbReference type="Proteomes" id="UP000809789">
    <property type="component" value="Unassembled WGS sequence"/>
</dbReference>
<evidence type="ECO:0000256" key="3">
    <source>
        <dbReference type="ARBA" id="ARBA00022737"/>
    </source>
</evidence>
<dbReference type="EMBL" id="JAESVG020000006">
    <property type="protein sequence ID" value="KAG8626796.1"/>
    <property type="molecule type" value="Genomic_DNA"/>
</dbReference>
<keyword evidence="7" id="KW-1185">Reference proteome</keyword>
<feature type="region of interest" description="Disordered" evidence="5">
    <location>
        <begin position="87"/>
        <end position="165"/>
    </location>
</feature>
<accession>A0A8K0L341</accession>
<dbReference type="GO" id="GO:0006357">
    <property type="term" value="P:regulation of transcription by RNA polymerase II"/>
    <property type="evidence" value="ECO:0007669"/>
    <property type="project" value="TreeGrafter"/>
</dbReference>
<dbReference type="Gene3D" id="1.20.960.30">
    <property type="match status" value="1"/>
</dbReference>
<dbReference type="InterPro" id="IPR006594">
    <property type="entry name" value="LisH"/>
</dbReference>
<dbReference type="PROSITE" id="PS50896">
    <property type="entry name" value="LISH"/>
    <property type="match status" value="1"/>
</dbReference>
<dbReference type="InterPro" id="IPR015943">
    <property type="entry name" value="WD40/YVTN_repeat-like_dom_sf"/>
</dbReference>
<comment type="caution">
    <text evidence="6">The sequence shown here is derived from an EMBL/GenBank/DDBJ whole genome shotgun (WGS) entry which is preliminary data.</text>
</comment>
<keyword evidence="3" id="KW-0677">Repeat</keyword>
<evidence type="ECO:0008006" key="8">
    <source>
        <dbReference type="Google" id="ProtNLM"/>
    </source>
</evidence>
<evidence type="ECO:0000256" key="4">
    <source>
        <dbReference type="ARBA" id="ARBA00023242"/>
    </source>
</evidence>
<dbReference type="Gene3D" id="2.130.10.10">
    <property type="entry name" value="YVTN repeat-like/Quinoprotein amine dehydrogenase"/>
    <property type="match status" value="1"/>
</dbReference>
<sequence length="631" mass="69148">MGDGALGSDHVNYLVLRYLQESGFESAAKSLYREWYRNDQYRDPEQFPFAGVVKQHELVHIIQDGLFHDQLQATVANGTRRFRLTSNDVEQRAHRNKSLSRRQSVYTSNDQDEFALPAAKRVRQSNASDTLTNGDAMDVDDQRDEDDRTSNPSEHDRAQSEPEQVEQIIIETKAMGTQTDVKRKIRTQTMYWSIDKSSPVSILHTAWSPAIASCSFLLAAGESLCRVYDVTRTSDSYLNGIENIDPLPMGPEHTVTAISWHPSGQYLTCALQGPSRVDGVQAYKAQLVDVSPSGDKRPYDDAFNMVTIALRYTRSGNTLFSASSDGQRSVLELRDTTSPQHHGLAVALGSVDNLVVDIAPISETSFAACGKGLVSVWTMKAAGNNDDPEGATLIQTYVHAVPADVNFDKIRYDWRHELLVAVATTSGHVCTLQRSGEDWSHGPSLTLPSDRGSRITAICFEPSSPTASEDPDHPKLSNGVLAPTRLAIGMMNDQSGSVCLYNTSSDGIALFASLELEQQEPPLALSWTTTTTDPEGARARLAAASDEAIRIWDVAGKKVEDLLSWKAAPANWYQGDDNHLPDDEDATEPSLAWDIKGERLAFAVGRKMAIVSMVPEPATNGVNGTTTTTDD</sequence>
<protein>
    <recommendedName>
        <fullName evidence="8">LisH domain-containing protein</fullName>
    </recommendedName>
</protein>
<dbReference type="Pfam" id="PF08513">
    <property type="entry name" value="LisH"/>
    <property type="match status" value="1"/>
</dbReference>
<organism evidence="6 7">
    <name type="scientific">Elsinoe batatas</name>
    <dbReference type="NCBI Taxonomy" id="2601811"/>
    <lineage>
        <taxon>Eukaryota</taxon>
        <taxon>Fungi</taxon>
        <taxon>Dikarya</taxon>
        <taxon>Ascomycota</taxon>
        <taxon>Pezizomycotina</taxon>
        <taxon>Dothideomycetes</taxon>
        <taxon>Dothideomycetidae</taxon>
        <taxon>Myriangiales</taxon>
        <taxon>Elsinoaceae</taxon>
        <taxon>Elsinoe</taxon>
    </lineage>
</organism>
<dbReference type="GO" id="GO:0034967">
    <property type="term" value="C:Set3 complex"/>
    <property type="evidence" value="ECO:0007669"/>
    <property type="project" value="TreeGrafter"/>
</dbReference>
<keyword evidence="4" id="KW-0539">Nucleus</keyword>
<evidence type="ECO:0000313" key="6">
    <source>
        <dbReference type="EMBL" id="KAG8626796.1"/>
    </source>
</evidence>
<evidence type="ECO:0000256" key="2">
    <source>
        <dbReference type="ARBA" id="ARBA00022574"/>
    </source>
</evidence>
<comment type="subcellular location">
    <subcellularLocation>
        <location evidence="1">Nucleus</location>
    </subcellularLocation>
</comment>
<name>A0A8K0L341_9PEZI</name>
<dbReference type="InterPro" id="IPR045183">
    <property type="entry name" value="Ebi-like"/>
</dbReference>